<sequence>MQIAAHPRVCSSMRVRGTSPQHLLYQQENQVFAYIYGDFIFLNKILQWWCSFLVWLYLRPAFQKHEGYFETDLVILNRGLMPRTTPELAAPSPNFRTTPARDHLASTRPAYMAVLLWNWVSKLESFGPEVETLLPRHRGSWRHRANKKICFRLYYL</sequence>
<reference evidence="1 2" key="1">
    <citation type="journal article" date="2019" name="Sci. Rep.">
        <title>Orb-weaving spider Araneus ventricosus genome elucidates the spidroin gene catalogue.</title>
        <authorList>
            <person name="Kono N."/>
            <person name="Nakamura H."/>
            <person name="Ohtoshi R."/>
            <person name="Moran D.A.P."/>
            <person name="Shinohara A."/>
            <person name="Yoshida Y."/>
            <person name="Fujiwara M."/>
            <person name="Mori M."/>
            <person name="Tomita M."/>
            <person name="Arakawa K."/>
        </authorList>
    </citation>
    <scope>NUCLEOTIDE SEQUENCE [LARGE SCALE GENOMIC DNA]</scope>
</reference>
<keyword evidence="2" id="KW-1185">Reference proteome</keyword>
<organism evidence="1 2">
    <name type="scientific">Araneus ventricosus</name>
    <name type="common">Orbweaver spider</name>
    <name type="synonym">Epeira ventricosa</name>
    <dbReference type="NCBI Taxonomy" id="182803"/>
    <lineage>
        <taxon>Eukaryota</taxon>
        <taxon>Metazoa</taxon>
        <taxon>Ecdysozoa</taxon>
        <taxon>Arthropoda</taxon>
        <taxon>Chelicerata</taxon>
        <taxon>Arachnida</taxon>
        <taxon>Araneae</taxon>
        <taxon>Araneomorphae</taxon>
        <taxon>Entelegynae</taxon>
        <taxon>Araneoidea</taxon>
        <taxon>Araneidae</taxon>
        <taxon>Araneus</taxon>
    </lineage>
</organism>
<protein>
    <submittedName>
        <fullName evidence="1">Uncharacterized protein</fullName>
    </submittedName>
</protein>
<name>A0A4Y2AFA9_ARAVE</name>
<comment type="caution">
    <text evidence="1">The sequence shown here is derived from an EMBL/GenBank/DDBJ whole genome shotgun (WGS) entry which is preliminary data.</text>
</comment>
<evidence type="ECO:0000313" key="2">
    <source>
        <dbReference type="Proteomes" id="UP000499080"/>
    </source>
</evidence>
<evidence type="ECO:0000313" key="1">
    <source>
        <dbReference type="EMBL" id="GBL78468.1"/>
    </source>
</evidence>
<accession>A0A4Y2AFA9</accession>
<dbReference type="EMBL" id="BGPR01000015">
    <property type="protein sequence ID" value="GBL78468.1"/>
    <property type="molecule type" value="Genomic_DNA"/>
</dbReference>
<gene>
    <name evidence="1" type="ORF">AVEN_42956_1</name>
</gene>
<dbReference type="AlphaFoldDB" id="A0A4Y2AFA9"/>
<dbReference type="Proteomes" id="UP000499080">
    <property type="component" value="Unassembled WGS sequence"/>
</dbReference>
<proteinExistence type="predicted"/>